<feature type="compositionally biased region" description="Acidic residues" evidence="1">
    <location>
        <begin position="95"/>
        <end position="115"/>
    </location>
</feature>
<evidence type="ECO:0000313" key="4">
    <source>
        <dbReference type="Proteomes" id="UP001154282"/>
    </source>
</evidence>
<keyword evidence="2" id="KW-0812">Transmembrane</keyword>
<feature type="region of interest" description="Disordered" evidence="1">
    <location>
        <begin position="91"/>
        <end position="115"/>
    </location>
</feature>
<proteinExistence type="predicted"/>
<dbReference type="Proteomes" id="UP001154282">
    <property type="component" value="Unassembled WGS sequence"/>
</dbReference>
<gene>
    <name evidence="3" type="ORF">LITE_LOCUS32879</name>
</gene>
<comment type="caution">
    <text evidence="3">The sequence shown here is derived from an EMBL/GenBank/DDBJ whole genome shotgun (WGS) entry which is preliminary data.</text>
</comment>
<evidence type="ECO:0000313" key="3">
    <source>
        <dbReference type="EMBL" id="CAI0456750.1"/>
    </source>
</evidence>
<organism evidence="3 4">
    <name type="scientific">Linum tenue</name>
    <dbReference type="NCBI Taxonomy" id="586396"/>
    <lineage>
        <taxon>Eukaryota</taxon>
        <taxon>Viridiplantae</taxon>
        <taxon>Streptophyta</taxon>
        <taxon>Embryophyta</taxon>
        <taxon>Tracheophyta</taxon>
        <taxon>Spermatophyta</taxon>
        <taxon>Magnoliopsida</taxon>
        <taxon>eudicotyledons</taxon>
        <taxon>Gunneridae</taxon>
        <taxon>Pentapetalae</taxon>
        <taxon>rosids</taxon>
        <taxon>fabids</taxon>
        <taxon>Malpighiales</taxon>
        <taxon>Linaceae</taxon>
        <taxon>Linum</taxon>
    </lineage>
</organism>
<feature type="transmembrane region" description="Helical" evidence="2">
    <location>
        <begin position="27"/>
        <end position="49"/>
    </location>
</feature>
<accession>A0AAV0NDY4</accession>
<keyword evidence="4" id="KW-1185">Reference proteome</keyword>
<keyword evidence="2" id="KW-0472">Membrane</keyword>
<evidence type="ECO:0000256" key="1">
    <source>
        <dbReference type="SAM" id="MobiDB-lite"/>
    </source>
</evidence>
<name>A0AAV0NDY4_9ROSI</name>
<reference evidence="3" key="1">
    <citation type="submission" date="2022-08" db="EMBL/GenBank/DDBJ databases">
        <authorList>
            <person name="Gutierrez-Valencia J."/>
        </authorList>
    </citation>
    <scope>NUCLEOTIDE SEQUENCE</scope>
</reference>
<dbReference type="EMBL" id="CAMGYJ010000008">
    <property type="protein sequence ID" value="CAI0456750.1"/>
    <property type="molecule type" value="Genomic_DNA"/>
</dbReference>
<evidence type="ECO:0000256" key="2">
    <source>
        <dbReference type="SAM" id="Phobius"/>
    </source>
</evidence>
<dbReference type="AlphaFoldDB" id="A0AAV0NDY4"/>
<sequence>MCTCCRLFHYPFILKSSLFLPLSMNHLLTMPLFFHLAFVSFHWMVIQFFDRDVEHTSISSLSRVFWFLDKELAASGFTRKDQNDMAKFIEGGADSVEDENEEHVSEEDEEEDDLNATESLLQTVGGRVEAPREIYTKTRRALVAGYARVVQGSIVLEQAI</sequence>
<protein>
    <submittedName>
        <fullName evidence="3">Uncharacterized protein</fullName>
    </submittedName>
</protein>
<keyword evidence="2" id="KW-1133">Transmembrane helix</keyword>